<name>S3V0J4_9LEPT</name>
<sequence>MKEYLWDANKNERLRKEGSIYFENILFQIEKGFLLDILQYPNSEKYRRQKDLRGRT</sequence>
<dbReference type="EMBL" id="AKWZ02000010">
    <property type="protein sequence ID" value="EPG74114.1"/>
    <property type="molecule type" value="Genomic_DNA"/>
</dbReference>
<accession>S3V0J4</accession>
<keyword evidence="2" id="KW-1185">Reference proteome</keyword>
<dbReference type="AlphaFoldDB" id="S3V0J4"/>
<protein>
    <submittedName>
        <fullName evidence="1">Uncharacterized protein</fullName>
    </submittedName>
</protein>
<reference evidence="1" key="1">
    <citation type="submission" date="2013-04" db="EMBL/GenBank/DDBJ databases">
        <authorList>
            <person name="Harkins D.M."/>
            <person name="Durkin A.S."/>
            <person name="Selengut J.D."/>
            <person name="Sanka R."/>
            <person name="DePew J."/>
            <person name="Purushe J."/>
            <person name="Ahmed A."/>
            <person name="van der Linden H."/>
            <person name="Goris M.G.A."/>
            <person name="Hartskeerl R.A."/>
            <person name="Vinetz J.M."/>
            <person name="Sutton G.G."/>
            <person name="Nelson W.C."/>
            <person name="Fouts D.E."/>
        </authorList>
    </citation>
    <scope>NUCLEOTIDE SEQUENCE [LARGE SCALE GENOMIC DNA]</scope>
    <source>
        <strain evidence="1">BUT 6</strain>
    </source>
</reference>
<comment type="caution">
    <text evidence="1">The sequence shown here is derived from an EMBL/GenBank/DDBJ whole genome shotgun (WGS) entry which is preliminary data.</text>
</comment>
<evidence type="ECO:0000313" key="2">
    <source>
        <dbReference type="Proteomes" id="UP000014540"/>
    </source>
</evidence>
<proteinExistence type="predicted"/>
<dbReference type="Proteomes" id="UP000014540">
    <property type="component" value="Unassembled WGS sequence"/>
</dbReference>
<gene>
    <name evidence="1" type="ORF">LEP1GSC058_2840</name>
</gene>
<organism evidence="1 2">
    <name type="scientific">Leptospira fainei serovar Hurstbridge str. BUT 6</name>
    <dbReference type="NCBI Taxonomy" id="1193011"/>
    <lineage>
        <taxon>Bacteria</taxon>
        <taxon>Pseudomonadati</taxon>
        <taxon>Spirochaetota</taxon>
        <taxon>Spirochaetia</taxon>
        <taxon>Leptospirales</taxon>
        <taxon>Leptospiraceae</taxon>
        <taxon>Leptospira</taxon>
    </lineage>
</organism>
<evidence type="ECO:0000313" key="1">
    <source>
        <dbReference type="EMBL" id="EPG74114.1"/>
    </source>
</evidence>